<dbReference type="EC" id="3.1.26.4" evidence="2"/>
<accession>A0ABQ8L4G0</accession>
<dbReference type="Gene3D" id="3.30.70.270">
    <property type="match status" value="2"/>
</dbReference>
<dbReference type="PANTHER" id="PTHR37984">
    <property type="entry name" value="PROTEIN CBG26694"/>
    <property type="match status" value="1"/>
</dbReference>
<comment type="similarity">
    <text evidence="1">Belongs to the beta type-B retroviral polymerase family. HERV class-II K(HML-2) pol subfamily.</text>
</comment>
<dbReference type="CDD" id="cd01647">
    <property type="entry name" value="RT_LTR"/>
    <property type="match status" value="1"/>
</dbReference>
<dbReference type="Gene3D" id="2.40.70.10">
    <property type="entry name" value="Acid Proteases"/>
    <property type="match status" value="1"/>
</dbReference>
<evidence type="ECO:0000256" key="2">
    <source>
        <dbReference type="ARBA" id="ARBA00012180"/>
    </source>
</evidence>
<evidence type="ECO:0000313" key="5">
    <source>
        <dbReference type="Proteomes" id="UP000830375"/>
    </source>
</evidence>
<feature type="domain" description="Reverse transcriptase" evidence="3">
    <location>
        <begin position="218"/>
        <end position="416"/>
    </location>
</feature>
<dbReference type="InterPro" id="IPR000477">
    <property type="entry name" value="RT_dom"/>
</dbReference>
<gene>
    <name evidence="4" type="ORF">H4Q32_029136</name>
</gene>
<dbReference type="InterPro" id="IPR043128">
    <property type="entry name" value="Rev_trsase/Diguanyl_cyclase"/>
</dbReference>
<reference evidence="4 5" key="1">
    <citation type="submission" date="2022-01" db="EMBL/GenBank/DDBJ databases">
        <title>A high-quality chromosome-level genome assembly of rohu carp, Labeo rohita.</title>
        <authorList>
            <person name="Arick M.A. II"/>
            <person name="Hsu C.-Y."/>
            <person name="Magbanua Z."/>
            <person name="Pechanova O."/>
            <person name="Grover C."/>
            <person name="Miller E."/>
            <person name="Thrash A."/>
            <person name="Ezzel L."/>
            <person name="Alam S."/>
            <person name="Benzie J."/>
            <person name="Hamilton M."/>
            <person name="Karsi A."/>
            <person name="Lawrence M.L."/>
            <person name="Peterson D.G."/>
        </authorList>
    </citation>
    <scope>NUCLEOTIDE SEQUENCE [LARGE SCALE GENOMIC DNA]</scope>
    <source>
        <strain evidence="5">BAU-BD-2019</strain>
        <tissue evidence="4">Blood</tissue>
    </source>
</reference>
<dbReference type="SUPFAM" id="SSF56672">
    <property type="entry name" value="DNA/RNA polymerases"/>
    <property type="match status" value="1"/>
</dbReference>
<organism evidence="4 5">
    <name type="scientific">Labeo rohita</name>
    <name type="common">Indian major carp</name>
    <name type="synonym">Cyprinus rohita</name>
    <dbReference type="NCBI Taxonomy" id="84645"/>
    <lineage>
        <taxon>Eukaryota</taxon>
        <taxon>Metazoa</taxon>
        <taxon>Chordata</taxon>
        <taxon>Craniata</taxon>
        <taxon>Vertebrata</taxon>
        <taxon>Euteleostomi</taxon>
        <taxon>Actinopterygii</taxon>
        <taxon>Neopterygii</taxon>
        <taxon>Teleostei</taxon>
        <taxon>Ostariophysi</taxon>
        <taxon>Cypriniformes</taxon>
        <taxon>Cyprinidae</taxon>
        <taxon>Labeoninae</taxon>
        <taxon>Labeonini</taxon>
        <taxon>Labeo</taxon>
    </lineage>
</organism>
<dbReference type="SUPFAM" id="SSF50630">
    <property type="entry name" value="Acid proteases"/>
    <property type="match status" value="1"/>
</dbReference>
<evidence type="ECO:0000259" key="3">
    <source>
        <dbReference type="PROSITE" id="PS50878"/>
    </source>
</evidence>
<dbReference type="Pfam" id="PF00078">
    <property type="entry name" value="RVT_1"/>
    <property type="match status" value="1"/>
</dbReference>
<dbReference type="PANTHER" id="PTHR37984:SF13">
    <property type="entry name" value="RIBONUCLEASE H"/>
    <property type="match status" value="1"/>
</dbReference>
<evidence type="ECO:0000256" key="1">
    <source>
        <dbReference type="ARBA" id="ARBA00010879"/>
    </source>
</evidence>
<keyword evidence="5" id="KW-1185">Reference proteome</keyword>
<dbReference type="PROSITE" id="PS50878">
    <property type="entry name" value="RT_POL"/>
    <property type="match status" value="1"/>
</dbReference>
<protein>
    <recommendedName>
        <fullName evidence="2">ribonuclease H</fullName>
        <ecNumber evidence="2">3.1.26.4</ecNumber>
    </recommendedName>
</protein>
<name>A0ABQ8L4G0_LABRO</name>
<dbReference type="Proteomes" id="UP000830375">
    <property type="component" value="Unassembled WGS sequence"/>
</dbReference>
<proteinExistence type="inferred from homology"/>
<dbReference type="InterPro" id="IPR050951">
    <property type="entry name" value="Retrovirus_Pol_polyprotein"/>
</dbReference>
<evidence type="ECO:0000313" key="4">
    <source>
        <dbReference type="EMBL" id="KAI2645608.1"/>
    </source>
</evidence>
<sequence length="471" mass="53291">MQRFKFNSRNRQPNETVADYVAVLRELAQHCNYGEKLKEMLCDRLVGGIEADGVHSSAHHFSDSAEATASDRQEVFTMYSVVETQIPRVSPITMFLKVNDTEVNFEVDTGWTVTIKSKTEYAKLGSVGKLPDLKDCSFNLKTYMGESVKILGTTDVMVRYGNQVRELPVVVVSTEGPNLLGRGWIKELDICWSAVNQVNTESMTLQDVLSRYEAVFKEGLGTWTGPPAKIHVDKDAVPRYYKPRPVPYALKKKVEVELERLLNDKILKPVKFSEWAAPILEQYPIPKLKDLLEKLAGDEKYSKLDLSHAYQQVSLDEASKRYVTLNIHKGLFTVNRLPFGVASSPAIFQRIMEGLLQGISGVTLYLDDILITGRSDQEHLHTLSEVLKCLKDGRLRLKREKCAFMQREADFLGHRVDSTGLRPFPNKMKALQKAPAPQNVTKLKAYLGLLNYYHRFLPNLSTLLAPLDNIL</sequence>
<dbReference type="InterPro" id="IPR043502">
    <property type="entry name" value="DNA/RNA_pol_sf"/>
</dbReference>
<dbReference type="InterPro" id="IPR021109">
    <property type="entry name" value="Peptidase_aspartic_dom_sf"/>
</dbReference>
<comment type="caution">
    <text evidence="4">The sequence shown here is derived from an EMBL/GenBank/DDBJ whole genome shotgun (WGS) entry which is preliminary data.</text>
</comment>
<dbReference type="Gene3D" id="3.10.10.10">
    <property type="entry name" value="HIV Type 1 Reverse Transcriptase, subunit A, domain 1"/>
    <property type="match status" value="1"/>
</dbReference>
<dbReference type="EMBL" id="JACTAM010002180">
    <property type="protein sequence ID" value="KAI2645608.1"/>
    <property type="molecule type" value="Genomic_DNA"/>
</dbReference>